<dbReference type="InParanoid" id="G0MUI9"/>
<protein>
    <recommendedName>
        <fullName evidence="1">F-box domain-containing protein</fullName>
    </recommendedName>
</protein>
<accession>G0MUI9</accession>
<evidence type="ECO:0000313" key="3">
    <source>
        <dbReference type="Proteomes" id="UP000008068"/>
    </source>
</evidence>
<dbReference type="PROSITE" id="PS50181">
    <property type="entry name" value="FBOX"/>
    <property type="match status" value="1"/>
</dbReference>
<evidence type="ECO:0000313" key="2">
    <source>
        <dbReference type="EMBL" id="EGT44166.1"/>
    </source>
</evidence>
<organism evidence="3">
    <name type="scientific">Caenorhabditis brenneri</name>
    <name type="common">Nematode worm</name>
    <dbReference type="NCBI Taxonomy" id="135651"/>
    <lineage>
        <taxon>Eukaryota</taxon>
        <taxon>Metazoa</taxon>
        <taxon>Ecdysozoa</taxon>
        <taxon>Nematoda</taxon>
        <taxon>Chromadorea</taxon>
        <taxon>Rhabditida</taxon>
        <taxon>Rhabditina</taxon>
        <taxon>Rhabditomorpha</taxon>
        <taxon>Rhabditoidea</taxon>
        <taxon>Rhabditidae</taxon>
        <taxon>Peloderinae</taxon>
        <taxon>Caenorhabditis</taxon>
    </lineage>
</organism>
<sequence length="348" mass="41174">MQTFNLMGLPSLAFVQVIKKCDIVKIIELTIASKRFKRKVQEFKLKVFTLTWKYPYSMEIFSPGSSARIEFFRQDGLQITKINGTLIRMASDYSNPHYSLLFVKPGQSSTWVEVQESVTTHLLSIFRVVKYNFELRSKHHDIRSIYIWKYCRRFNNFDITDIQKPRVSLDEMTFLSKNINAEYLYIRNLKMDFRFGGTFNCKHLEITNPLWATTECLNSDHYEKIKIHVHSKRSFFFFNRVLKSWMKGGHEHLEMFYAGASVRGDAWRMLEGIEHTPTCFSNLELQFRSMDGHPTDNAVDFRRPTDGRLATLLLDEYLVLLLVWHEKHFKFVFEGTKTKLRKLKLISE</sequence>
<proteinExistence type="predicted"/>
<keyword evidence="3" id="KW-1185">Reference proteome</keyword>
<dbReference type="EMBL" id="GL379812">
    <property type="protein sequence ID" value="EGT44166.1"/>
    <property type="molecule type" value="Genomic_DNA"/>
</dbReference>
<dbReference type="PANTHER" id="PTHR21503:SF8">
    <property type="entry name" value="F-BOX ASSOCIATED DOMAIN-CONTAINING PROTEIN-RELATED"/>
    <property type="match status" value="1"/>
</dbReference>
<reference evidence="3" key="1">
    <citation type="submission" date="2011-07" db="EMBL/GenBank/DDBJ databases">
        <authorList>
            <consortium name="Caenorhabditis brenneri Sequencing and Analysis Consortium"/>
            <person name="Wilson R.K."/>
        </authorList>
    </citation>
    <scope>NUCLEOTIDE SEQUENCE [LARGE SCALE GENOMIC DNA]</scope>
    <source>
        <strain evidence="3">PB2801</strain>
    </source>
</reference>
<dbReference type="PANTHER" id="PTHR21503">
    <property type="entry name" value="F-BOX-CONTAINING HYPOTHETICAL PROTEIN C.ELEGANS"/>
    <property type="match status" value="1"/>
</dbReference>
<dbReference type="AlphaFoldDB" id="G0MUI9"/>
<name>G0MUI9_CAEBE</name>
<dbReference type="HOGENOM" id="CLU_063118_0_0_1"/>
<evidence type="ECO:0000259" key="1">
    <source>
        <dbReference type="PROSITE" id="PS50181"/>
    </source>
</evidence>
<feature type="domain" description="F-box" evidence="1">
    <location>
        <begin position="3"/>
        <end position="55"/>
    </location>
</feature>
<dbReference type="Proteomes" id="UP000008068">
    <property type="component" value="Unassembled WGS sequence"/>
</dbReference>
<dbReference type="InterPro" id="IPR001810">
    <property type="entry name" value="F-box_dom"/>
</dbReference>
<gene>
    <name evidence="2" type="ORF">CAEBREN_09806</name>
</gene>